<dbReference type="PROSITE" id="PS00086">
    <property type="entry name" value="CYTOCHROME_P450"/>
    <property type="match status" value="1"/>
</dbReference>
<dbReference type="InterPro" id="IPR036396">
    <property type="entry name" value="Cyt_P450_sf"/>
</dbReference>
<keyword evidence="2 3" id="KW-0408">Iron</keyword>
<dbReference type="GO" id="GO:0020037">
    <property type="term" value="F:heme binding"/>
    <property type="evidence" value="ECO:0007669"/>
    <property type="project" value="InterPro"/>
</dbReference>
<comment type="similarity">
    <text evidence="3">Belongs to the cytochrome P450 family.</text>
</comment>
<protein>
    <recommendedName>
        <fullName evidence="6">Cytochrome P450</fullName>
    </recommendedName>
</protein>
<keyword evidence="3" id="KW-0349">Heme</keyword>
<dbReference type="GeneID" id="59291736"/>
<evidence type="ECO:0000256" key="2">
    <source>
        <dbReference type="ARBA" id="ARBA00023004"/>
    </source>
</evidence>
<name>A0A8H6FNH7_9LECA</name>
<dbReference type="SUPFAM" id="SSF48264">
    <property type="entry name" value="Cytochrome P450"/>
    <property type="match status" value="1"/>
</dbReference>
<keyword evidence="5" id="KW-1185">Reference proteome</keyword>
<accession>A0A8H6FNH7</accession>
<keyword evidence="3" id="KW-0503">Monooxygenase</keyword>
<dbReference type="OrthoDB" id="1470350at2759"/>
<evidence type="ECO:0000256" key="3">
    <source>
        <dbReference type="RuleBase" id="RU000461"/>
    </source>
</evidence>
<dbReference type="AlphaFoldDB" id="A0A8H6FNH7"/>
<sequence length="157" mass="16269">MAQRSKGSIRGRVHGIKSPQTSPGAVFGNIFVFIKARYQTSANTLKDVVTLLACRPDIQKALRADLGKTKSSVTGKGTTTFSPTPGSHVAFSGGPRACMGKRFAKAQFCAVSAALFKDYSVESAIDDGQAAGGPPGEGVLMCLKIKGKGTSMLGQAS</sequence>
<organism evidence="4 5">
    <name type="scientific">Letharia columbiana</name>
    <dbReference type="NCBI Taxonomy" id="112416"/>
    <lineage>
        <taxon>Eukaryota</taxon>
        <taxon>Fungi</taxon>
        <taxon>Dikarya</taxon>
        <taxon>Ascomycota</taxon>
        <taxon>Pezizomycotina</taxon>
        <taxon>Lecanoromycetes</taxon>
        <taxon>OSLEUM clade</taxon>
        <taxon>Lecanoromycetidae</taxon>
        <taxon>Lecanorales</taxon>
        <taxon>Lecanorineae</taxon>
        <taxon>Parmeliaceae</taxon>
        <taxon>Letharia</taxon>
    </lineage>
</organism>
<evidence type="ECO:0008006" key="6">
    <source>
        <dbReference type="Google" id="ProtNLM"/>
    </source>
</evidence>
<reference evidence="4 5" key="1">
    <citation type="journal article" date="2020" name="Genomics">
        <title>Complete, high-quality genomes from long-read metagenomic sequencing of two wolf lichen thalli reveals enigmatic genome architecture.</title>
        <authorList>
            <person name="McKenzie S.K."/>
            <person name="Walston R.F."/>
            <person name="Allen J.L."/>
        </authorList>
    </citation>
    <scope>NUCLEOTIDE SEQUENCE [LARGE SCALE GENOMIC DNA]</scope>
    <source>
        <strain evidence="4">WasteWater2</strain>
    </source>
</reference>
<dbReference type="Pfam" id="PF00067">
    <property type="entry name" value="p450"/>
    <property type="match status" value="1"/>
</dbReference>
<keyword evidence="1 3" id="KW-0479">Metal-binding</keyword>
<dbReference type="GO" id="GO:0016705">
    <property type="term" value="F:oxidoreductase activity, acting on paired donors, with incorporation or reduction of molecular oxygen"/>
    <property type="evidence" value="ECO:0007669"/>
    <property type="project" value="InterPro"/>
</dbReference>
<dbReference type="GO" id="GO:0005506">
    <property type="term" value="F:iron ion binding"/>
    <property type="evidence" value="ECO:0007669"/>
    <property type="project" value="InterPro"/>
</dbReference>
<dbReference type="Proteomes" id="UP000578531">
    <property type="component" value="Unassembled WGS sequence"/>
</dbReference>
<dbReference type="GO" id="GO:0004497">
    <property type="term" value="F:monooxygenase activity"/>
    <property type="evidence" value="ECO:0007669"/>
    <property type="project" value="UniProtKB-KW"/>
</dbReference>
<gene>
    <name evidence="4" type="ORF">HO173_010089</name>
</gene>
<evidence type="ECO:0000313" key="4">
    <source>
        <dbReference type="EMBL" id="KAF6231787.1"/>
    </source>
</evidence>
<dbReference type="EMBL" id="JACCJC010000054">
    <property type="protein sequence ID" value="KAF6231787.1"/>
    <property type="molecule type" value="Genomic_DNA"/>
</dbReference>
<comment type="caution">
    <text evidence="4">The sequence shown here is derived from an EMBL/GenBank/DDBJ whole genome shotgun (WGS) entry which is preliminary data.</text>
</comment>
<dbReference type="InterPro" id="IPR001128">
    <property type="entry name" value="Cyt_P450"/>
</dbReference>
<evidence type="ECO:0000313" key="5">
    <source>
        <dbReference type="Proteomes" id="UP000578531"/>
    </source>
</evidence>
<dbReference type="RefSeq" id="XP_037161219.1">
    <property type="nucleotide sequence ID" value="XM_037311975.1"/>
</dbReference>
<dbReference type="Gene3D" id="1.10.630.10">
    <property type="entry name" value="Cytochrome P450"/>
    <property type="match status" value="1"/>
</dbReference>
<evidence type="ECO:0000256" key="1">
    <source>
        <dbReference type="ARBA" id="ARBA00022723"/>
    </source>
</evidence>
<proteinExistence type="inferred from homology"/>
<keyword evidence="3" id="KW-0560">Oxidoreductase</keyword>
<dbReference type="InterPro" id="IPR017972">
    <property type="entry name" value="Cyt_P450_CS"/>
</dbReference>